<evidence type="ECO:0000313" key="5">
    <source>
        <dbReference type="Proteomes" id="UP000236655"/>
    </source>
</evidence>
<organism evidence="4 5">
    <name type="scientific">Aquella oligotrophica</name>
    <dbReference type="NCBI Taxonomy" id="2067065"/>
    <lineage>
        <taxon>Bacteria</taxon>
        <taxon>Pseudomonadati</taxon>
        <taxon>Pseudomonadota</taxon>
        <taxon>Betaproteobacteria</taxon>
        <taxon>Neisseriales</taxon>
        <taxon>Neisseriaceae</taxon>
        <taxon>Aquella</taxon>
    </lineage>
</organism>
<feature type="coiled-coil region" evidence="1">
    <location>
        <begin position="291"/>
        <end position="318"/>
    </location>
</feature>
<accession>A0A2I7N7S5</accession>
<dbReference type="KEGG" id="nba:CUN60_09480"/>
<proteinExistence type="predicted"/>
<dbReference type="OrthoDB" id="9808257at2"/>
<evidence type="ECO:0000256" key="2">
    <source>
        <dbReference type="SAM" id="Phobius"/>
    </source>
</evidence>
<dbReference type="Pfam" id="PF13807">
    <property type="entry name" value="GNVR"/>
    <property type="match status" value="1"/>
</dbReference>
<evidence type="ECO:0000259" key="3">
    <source>
        <dbReference type="Pfam" id="PF13807"/>
    </source>
</evidence>
<dbReference type="RefSeq" id="WP_102951809.1">
    <property type="nucleotide sequence ID" value="NZ_CP024847.1"/>
</dbReference>
<dbReference type="InterPro" id="IPR032807">
    <property type="entry name" value="GNVR"/>
</dbReference>
<keyword evidence="2" id="KW-0812">Transmembrane</keyword>
<protein>
    <recommendedName>
        <fullName evidence="3">Tyrosine-protein kinase G-rich domain-containing protein</fullName>
    </recommendedName>
</protein>
<dbReference type="EMBL" id="CP024847">
    <property type="protein sequence ID" value="AUR52518.1"/>
    <property type="molecule type" value="Genomic_DNA"/>
</dbReference>
<sequence length="707" mass="80039">MKPVKIRVFELSKLILLIRNNTLLVTLCVLTGMVLGTIFWLTSPPIYQITSSIQVDNSDTNANYQVADKVLDDNQPIFTNNAPVSEKSMVYLTLPYILDPVIDSLHLDIEVQPKLFPVVGKYMFYKHLREKKPGLESSPFWVNRNSGYSWGGERLEIPLFSVPENMFEKPYTIKVLDSKHYLLLNKQTIVLTGVVGELASSQDGNLRIRVDEIKAHPGTIFSLKKRDVINVEKSLTQRLKINEVVKTKKDTGNSTTGIIEIDLAGPDPSLAKEIVAELINTLIEKSRTSKLAKINATLNFINNELPNAKEKLAKSEKTLSLFKEKNHLTVLDEQETSLLKNISDLDQQITNNKVTLAALQGEYGPKHPVIKSLLSQQTDLSAKKQMLTTELTKFPAKEVVLIKLKADLELNQQLVAKLESKQQELLLTASGQISPITILDYPDIPELPESSHGKMIILISAILGFIVSVFIILGVWMSRKNPDPFIMEERFEIPVFAIIRYVKYKNKIKGLTFKEQLKLDSVHSVQANRDFKILTAGILASRKNSRIFQFFSTWAGQGSTFIAFNCAFFLSKQQQKVLLITVGTEDNFFTNKNGKDEEYLINSNLHTIWLNYNDNAFEIKTKIQQIIDASESYDIVLIDLPNIYLDAVLATSLFFSDYRFLITSPYQGVRALTMSIRLLKVNNIEITAAIFNYTKKLIIHDIYSKVL</sequence>
<evidence type="ECO:0000313" key="4">
    <source>
        <dbReference type="EMBL" id="AUR52518.1"/>
    </source>
</evidence>
<gene>
    <name evidence="4" type="ORF">CUN60_09480</name>
</gene>
<keyword evidence="2" id="KW-1133">Transmembrane helix</keyword>
<name>A0A2I7N7S5_9NEIS</name>
<dbReference type="AlphaFoldDB" id="A0A2I7N7S5"/>
<keyword evidence="5" id="KW-1185">Reference proteome</keyword>
<dbReference type="GO" id="GO:0004713">
    <property type="term" value="F:protein tyrosine kinase activity"/>
    <property type="evidence" value="ECO:0007669"/>
    <property type="project" value="TreeGrafter"/>
</dbReference>
<evidence type="ECO:0000256" key="1">
    <source>
        <dbReference type="SAM" id="Coils"/>
    </source>
</evidence>
<dbReference type="Pfam" id="PF23607">
    <property type="entry name" value="WZC_N"/>
    <property type="match status" value="1"/>
</dbReference>
<reference evidence="5" key="1">
    <citation type="submission" date="2017-11" db="EMBL/GenBank/DDBJ databases">
        <authorList>
            <person name="Chan K.G."/>
            <person name="Lee L.S."/>
        </authorList>
    </citation>
    <scope>NUCLEOTIDE SEQUENCE [LARGE SCALE GENOMIC DNA]</scope>
    <source>
        <strain evidence="5">DSM 100970</strain>
    </source>
</reference>
<dbReference type="GO" id="GO:0005886">
    <property type="term" value="C:plasma membrane"/>
    <property type="evidence" value="ECO:0007669"/>
    <property type="project" value="TreeGrafter"/>
</dbReference>
<keyword evidence="2" id="KW-0472">Membrane</keyword>
<dbReference type="InterPro" id="IPR050445">
    <property type="entry name" value="Bact_polysacc_biosynth/exp"/>
</dbReference>
<dbReference type="PANTHER" id="PTHR32309">
    <property type="entry name" value="TYROSINE-PROTEIN KINASE"/>
    <property type="match status" value="1"/>
</dbReference>
<keyword evidence="1" id="KW-0175">Coiled coil</keyword>
<dbReference type="Proteomes" id="UP000236655">
    <property type="component" value="Chromosome"/>
</dbReference>
<feature type="transmembrane region" description="Helical" evidence="2">
    <location>
        <begin position="455"/>
        <end position="477"/>
    </location>
</feature>
<dbReference type="Gene3D" id="3.40.50.300">
    <property type="entry name" value="P-loop containing nucleotide triphosphate hydrolases"/>
    <property type="match status" value="1"/>
</dbReference>
<feature type="transmembrane region" description="Helical" evidence="2">
    <location>
        <begin position="21"/>
        <end position="41"/>
    </location>
</feature>
<dbReference type="SUPFAM" id="SSF52540">
    <property type="entry name" value="P-loop containing nucleoside triphosphate hydrolases"/>
    <property type="match status" value="1"/>
</dbReference>
<dbReference type="PANTHER" id="PTHR32309:SF13">
    <property type="entry name" value="FERRIC ENTEROBACTIN TRANSPORT PROTEIN FEPE"/>
    <property type="match status" value="1"/>
</dbReference>
<feature type="domain" description="Tyrosine-protein kinase G-rich" evidence="3">
    <location>
        <begin position="401"/>
        <end position="473"/>
    </location>
</feature>
<dbReference type="InterPro" id="IPR027417">
    <property type="entry name" value="P-loop_NTPase"/>
</dbReference>